<gene>
    <name evidence="1" type="ORF">RchiOBHm_Chr7g0243161</name>
</gene>
<dbReference type="Proteomes" id="UP000238479">
    <property type="component" value="Chromosome 7"/>
</dbReference>
<dbReference type="SUPFAM" id="SSF81383">
    <property type="entry name" value="F-box domain"/>
    <property type="match status" value="1"/>
</dbReference>
<dbReference type="Gramene" id="PRQ21792">
    <property type="protein sequence ID" value="PRQ21792"/>
    <property type="gene ID" value="RchiOBHm_Chr7g0243161"/>
</dbReference>
<proteinExistence type="predicted"/>
<dbReference type="AlphaFoldDB" id="A0A2P6PIN6"/>
<dbReference type="InterPro" id="IPR036047">
    <property type="entry name" value="F-box-like_dom_sf"/>
</dbReference>
<sequence length="134" mass="15011">MSHVAIADSVKSPKPQSPPFLTAVCHSQYSSSPFHSNSRSFSLSTSIFRWRFRKPLPSGQEIAARTPSETSLVLSNKLICTLLESFSPRDVARLSCFSSVMYILGNDEPLWLGLCLNTSWKKTVLHLYVSDFKL</sequence>
<dbReference type="STRING" id="74649.A0A2P6PIN6"/>
<evidence type="ECO:0000313" key="1">
    <source>
        <dbReference type="EMBL" id="PRQ21792.1"/>
    </source>
</evidence>
<comment type="caution">
    <text evidence="1">The sequence shown here is derived from an EMBL/GenBank/DDBJ whole genome shotgun (WGS) entry which is preliminary data.</text>
</comment>
<protein>
    <submittedName>
        <fullName evidence="1">Putative F-box domain-containing protein</fullName>
    </submittedName>
</protein>
<name>A0A2P6PIN6_ROSCH</name>
<dbReference type="EMBL" id="PDCK01000045">
    <property type="protein sequence ID" value="PRQ21792.1"/>
    <property type="molecule type" value="Genomic_DNA"/>
</dbReference>
<keyword evidence="2" id="KW-1185">Reference proteome</keyword>
<reference evidence="1 2" key="1">
    <citation type="journal article" date="2018" name="Nat. Genet.">
        <title>The Rosa genome provides new insights in the design of modern roses.</title>
        <authorList>
            <person name="Bendahmane M."/>
        </authorList>
    </citation>
    <scope>NUCLEOTIDE SEQUENCE [LARGE SCALE GENOMIC DNA]</scope>
    <source>
        <strain evidence="2">cv. Old Blush</strain>
    </source>
</reference>
<evidence type="ECO:0000313" key="2">
    <source>
        <dbReference type="Proteomes" id="UP000238479"/>
    </source>
</evidence>
<organism evidence="1 2">
    <name type="scientific">Rosa chinensis</name>
    <name type="common">China rose</name>
    <dbReference type="NCBI Taxonomy" id="74649"/>
    <lineage>
        <taxon>Eukaryota</taxon>
        <taxon>Viridiplantae</taxon>
        <taxon>Streptophyta</taxon>
        <taxon>Embryophyta</taxon>
        <taxon>Tracheophyta</taxon>
        <taxon>Spermatophyta</taxon>
        <taxon>Magnoliopsida</taxon>
        <taxon>eudicotyledons</taxon>
        <taxon>Gunneridae</taxon>
        <taxon>Pentapetalae</taxon>
        <taxon>rosids</taxon>
        <taxon>fabids</taxon>
        <taxon>Rosales</taxon>
        <taxon>Rosaceae</taxon>
        <taxon>Rosoideae</taxon>
        <taxon>Rosoideae incertae sedis</taxon>
        <taxon>Rosa</taxon>
    </lineage>
</organism>
<accession>A0A2P6PIN6</accession>